<protein>
    <submittedName>
        <fullName evidence="1">Uncharacterized protein</fullName>
    </submittedName>
</protein>
<name>A0A9P0L3D7_ACAOB</name>
<proteinExistence type="predicted"/>
<dbReference type="EMBL" id="CAKOFQ010006984">
    <property type="protein sequence ID" value="CAH1985675.1"/>
    <property type="molecule type" value="Genomic_DNA"/>
</dbReference>
<evidence type="ECO:0000313" key="1">
    <source>
        <dbReference type="EMBL" id="CAH1985675.1"/>
    </source>
</evidence>
<organism evidence="1 2">
    <name type="scientific">Acanthoscelides obtectus</name>
    <name type="common">Bean weevil</name>
    <name type="synonym">Bruchus obtectus</name>
    <dbReference type="NCBI Taxonomy" id="200917"/>
    <lineage>
        <taxon>Eukaryota</taxon>
        <taxon>Metazoa</taxon>
        <taxon>Ecdysozoa</taxon>
        <taxon>Arthropoda</taxon>
        <taxon>Hexapoda</taxon>
        <taxon>Insecta</taxon>
        <taxon>Pterygota</taxon>
        <taxon>Neoptera</taxon>
        <taxon>Endopterygota</taxon>
        <taxon>Coleoptera</taxon>
        <taxon>Polyphaga</taxon>
        <taxon>Cucujiformia</taxon>
        <taxon>Chrysomeloidea</taxon>
        <taxon>Chrysomelidae</taxon>
        <taxon>Bruchinae</taxon>
        <taxon>Bruchini</taxon>
        <taxon>Acanthoscelides</taxon>
    </lineage>
</organism>
<sequence length="35" mass="4320">MITFCGRKVFGHKRLLKKLWSDNTFRRHIHIKNHT</sequence>
<dbReference type="Proteomes" id="UP001152888">
    <property type="component" value="Unassembled WGS sequence"/>
</dbReference>
<gene>
    <name evidence="1" type="ORF">ACAOBT_LOCUS16814</name>
</gene>
<comment type="caution">
    <text evidence="1">The sequence shown here is derived from an EMBL/GenBank/DDBJ whole genome shotgun (WGS) entry which is preliminary data.</text>
</comment>
<reference evidence="1" key="1">
    <citation type="submission" date="2022-03" db="EMBL/GenBank/DDBJ databases">
        <authorList>
            <person name="Sayadi A."/>
        </authorList>
    </citation>
    <scope>NUCLEOTIDE SEQUENCE</scope>
</reference>
<accession>A0A9P0L3D7</accession>
<evidence type="ECO:0000313" key="2">
    <source>
        <dbReference type="Proteomes" id="UP001152888"/>
    </source>
</evidence>
<dbReference type="OrthoDB" id="9994905at2759"/>
<dbReference type="AlphaFoldDB" id="A0A9P0L3D7"/>
<keyword evidence="2" id="KW-1185">Reference proteome</keyword>